<feature type="transmembrane region" description="Helical" evidence="8">
    <location>
        <begin position="122"/>
        <end position="143"/>
    </location>
</feature>
<dbReference type="VEuPathDB" id="TrichDB:TVAG_261980"/>
<dbReference type="KEGG" id="tva:4773955"/>
<feature type="compositionally biased region" description="Basic and acidic residues" evidence="7">
    <location>
        <begin position="291"/>
        <end position="309"/>
    </location>
</feature>
<evidence type="ECO:0000256" key="6">
    <source>
        <dbReference type="ARBA" id="ARBA00023136"/>
    </source>
</evidence>
<evidence type="ECO:0000256" key="2">
    <source>
        <dbReference type="ARBA" id="ARBA00022448"/>
    </source>
</evidence>
<feature type="region of interest" description="Disordered" evidence="7">
    <location>
        <begin position="291"/>
        <end position="332"/>
    </location>
</feature>
<keyword evidence="5 8" id="KW-1133">Transmembrane helix</keyword>
<proteinExistence type="predicted"/>
<reference evidence="9" key="1">
    <citation type="submission" date="2006-10" db="EMBL/GenBank/DDBJ databases">
        <authorList>
            <person name="Amadeo P."/>
            <person name="Zhao Q."/>
            <person name="Wortman J."/>
            <person name="Fraser-Liggett C."/>
            <person name="Carlton J."/>
        </authorList>
    </citation>
    <scope>NUCLEOTIDE SEQUENCE</scope>
    <source>
        <strain evidence="9">G3</strain>
    </source>
</reference>
<comment type="subcellular location">
    <subcellularLocation>
        <location evidence="1">Cell membrane</location>
        <topology evidence="1">Multi-pass membrane protein</topology>
    </subcellularLocation>
</comment>
<evidence type="ECO:0008006" key="11">
    <source>
        <dbReference type="Google" id="ProtNLM"/>
    </source>
</evidence>
<feature type="compositionally biased region" description="Low complexity" evidence="7">
    <location>
        <begin position="310"/>
        <end position="323"/>
    </location>
</feature>
<gene>
    <name evidence="9" type="ORF">TVAG_261980</name>
</gene>
<keyword evidence="4 8" id="KW-0812">Transmembrane</keyword>
<dbReference type="VEuPathDB" id="TrichDB:TVAGG3_0595550"/>
<dbReference type="EMBL" id="DS113248">
    <property type="protein sequence ID" value="EAY15948.1"/>
    <property type="molecule type" value="Genomic_DNA"/>
</dbReference>
<dbReference type="AlphaFoldDB" id="A2DUB0"/>
<feature type="transmembrane region" description="Helical" evidence="8">
    <location>
        <begin position="27"/>
        <end position="48"/>
    </location>
</feature>
<keyword evidence="10" id="KW-1185">Reference proteome</keyword>
<feature type="transmembrane region" description="Helical" evidence="8">
    <location>
        <begin position="231"/>
        <end position="248"/>
    </location>
</feature>
<evidence type="ECO:0000256" key="8">
    <source>
        <dbReference type="SAM" id="Phobius"/>
    </source>
</evidence>
<evidence type="ECO:0000256" key="3">
    <source>
        <dbReference type="ARBA" id="ARBA00022475"/>
    </source>
</evidence>
<reference evidence="9" key="2">
    <citation type="journal article" date="2007" name="Science">
        <title>Draft genome sequence of the sexually transmitted pathogen Trichomonas vaginalis.</title>
        <authorList>
            <person name="Carlton J.M."/>
            <person name="Hirt R.P."/>
            <person name="Silva J.C."/>
            <person name="Delcher A.L."/>
            <person name="Schatz M."/>
            <person name="Zhao Q."/>
            <person name="Wortman J.R."/>
            <person name="Bidwell S.L."/>
            <person name="Alsmark U.C.M."/>
            <person name="Besteiro S."/>
            <person name="Sicheritz-Ponten T."/>
            <person name="Noel C.J."/>
            <person name="Dacks J.B."/>
            <person name="Foster P.G."/>
            <person name="Simillion C."/>
            <person name="Van de Peer Y."/>
            <person name="Miranda-Saavedra D."/>
            <person name="Barton G.J."/>
            <person name="Westrop G.D."/>
            <person name="Mueller S."/>
            <person name="Dessi D."/>
            <person name="Fiori P.L."/>
            <person name="Ren Q."/>
            <person name="Paulsen I."/>
            <person name="Zhang H."/>
            <person name="Bastida-Corcuera F.D."/>
            <person name="Simoes-Barbosa A."/>
            <person name="Brown M.T."/>
            <person name="Hayes R.D."/>
            <person name="Mukherjee M."/>
            <person name="Okumura C.Y."/>
            <person name="Schneider R."/>
            <person name="Smith A.J."/>
            <person name="Vanacova S."/>
            <person name="Villalvazo M."/>
            <person name="Haas B.J."/>
            <person name="Pertea M."/>
            <person name="Feldblyum T.V."/>
            <person name="Utterback T.R."/>
            <person name="Shu C.L."/>
            <person name="Osoegawa K."/>
            <person name="de Jong P.J."/>
            <person name="Hrdy I."/>
            <person name="Horvathova L."/>
            <person name="Zubacova Z."/>
            <person name="Dolezal P."/>
            <person name="Malik S.B."/>
            <person name="Logsdon J.M. Jr."/>
            <person name="Henze K."/>
            <person name="Gupta A."/>
            <person name="Wang C.C."/>
            <person name="Dunne R.L."/>
            <person name="Upcroft J.A."/>
            <person name="Upcroft P."/>
            <person name="White O."/>
            <person name="Salzberg S.L."/>
            <person name="Tang P."/>
            <person name="Chiu C.-H."/>
            <person name="Lee Y.-S."/>
            <person name="Embley T.M."/>
            <person name="Coombs G.H."/>
            <person name="Mottram J.C."/>
            <person name="Tachezy J."/>
            <person name="Fraser-Liggett C.M."/>
            <person name="Johnson P.J."/>
        </authorList>
    </citation>
    <scope>NUCLEOTIDE SEQUENCE [LARGE SCALE GENOMIC DNA]</scope>
    <source>
        <strain evidence="9">G3</strain>
    </source>
</reference>
<evidence type="ECO:0000256" key="4">
    <source>
        <dbReference type="ARBA" id="ARBA00022692"/>
    </source>
</evidence>
<feature type="transmembrane region" description="Helical" evidence="8">
    <location>
        <begin position="79"/>
        <end position="102"/>
    </location>
</feature>
<evidence type="ECO:0000313" key="10">
    <source>
        <dbReference type="Proteomes" id="UP000001542"/>
    </source>
</evidence>
<dbReference type="PANTHER" id="PTHR43549">
    <property type="entry name" value="MULTIDRUG RESISTANCE PROTEIN YPNP-RELATED"/>
    <property type="match status" value="1"/>
</dbReference>
<feature type="transmembrane region" description="Helical" evidence="8">
    <location>
        <begin position="155"/>
        <end position="176"/>
    </location>
</feature>
<sequence>MQFTAFVLNCGCFGPLLLFGVKVPFKYAGIAFALSQSIPGIVLTSLIFSKKFKTITSWSNLIKKPIYDTYIGLKIGTPYILNVIMGLFPLLVAINLMSTAAVSQGVIAQCGPCLSVFFKIQPLANCFSIAFGQGLLGPGSYAFSRKNYDRVKKLFFIALTASLIPQFIWLGVLVGAPVSVAKIWLSDKATLEYAKTMIPKPFITNWTTGVNEIVTSLLQCLGFAWTAMTPSIVRGIFYIVYGLILYYTNKHDSVRMIYTYCLNDTTILILDFIIVIKPLIELYRNHDFIDNKDDSQEESANKSETKEDTTTTTTPTAATTPSNDSDKPLEEL</sequence>
<name>A2DUB0_TRIV3</name>
<evidence type="ECO:0000256" key="7">
    <source>
        <dbReference type="SAM" id="MobiDB-lite"/>
    </source>
</evidence>
<protein>
    <recommendedName>
        <fullName evidence="11">MatE family protein</fullName>
    </recommendedName>
</protein>
<evidence type="ECO:0000256" key="5">
    <source>
        <dbReference type="ARBA" id="ARBA00022989"/>
    </source>
</evidence>
<accession>A2DUB0</accession>
<dbReference type="PANTHER" id="PTHR43549:SF2">
    <property type="entry name" value="MULTIDRUG RESISTANCE PROTEIN NORM-RELATED"/>
    <property type="match status" value="1"/>
</dbReference>
<keyword evidence="2" id="KW-0813">Transport</keyword>
<dbReference type="GO" id="GO:0005886">
    <property type="term" value="C:plasma membrane"/>
    <property type="evidence" value="ECO:0007669"/>
    <property type="project" value="UniProtKB-SubCell"/>
</dbReference>
<feature type="transmembrane region" description="Helical" evidence="8">
    <location>
        <begin position="260"/>
        <end position="280"/>
    </location>
</feature>
<keyword evidence="6 8" id="KW-0472">Membrane</keyword>
<evidence type="ECO:0000256" key="1">
    <source>
        <dbReference type="ARBA" id="ARBA00004651"/>
    </source>
</evidence>
<dbReference type="InParanoid" id="A2DUB0"/>
<organism evidence="9 10">
    <name type="scientific">Trichomonas vaginalis (strain ATCC PRA-98 / G3)</name>
    <dbReference type="NCBI Taxonomy" id="412133"/>
    <lineage>
        <taxon>Eukaryota</taxon>
        <taxon>Metamonada</taxon>
        <taxon>Parabasalia</taxon>
        <taxon>Trichomonadida</taxon>
        <taxon>Trichomonadidae</taxon>
        <taxon>Trichomonas</taxon>
    </lineage>
</organism>
<dbReference type="Proteomes" id="UP000001542">
    <property type="component" value="Unassembled WGS sequence"/>
</dbReference>
<dbReference type="RefSeq" id="XP_001328171.1">
    <property type="nucleotide sequence ID" value="XM_001328136.1"/>
</dbReference>
<dbReference type="SMR" id="A2DUB0"/>
<evidence type="ECO:0000313" key="9">
    <source>
        <dbReference type="EMBL" id="EAY15948.1"/>
    </source>
</evidence>
<dbReference type="InterPro" id="IPR052031">
    <property type="entry name" value="Membrane_Transporter-Flippase"/>
</dbReference>
<keyword evidence="3" id="KW-1003">Cell membrane</keyword>